<sequence>MDVDIKEEDRVVPWSTAPPEMMDTGNINPEDPLGKYFASLRQGLSRATQTAILLAEVVNSRHGTSRSSPYVQDELTHYIEALLDSPKVDPLYLHIVANLSDKDLQDLVITLIAQCRETRQIEKCSAILFSFLRILPAASSDEIVLHQIRETCLSLLAQAKLKSSSYCSAYRQTALMKFLPVVLAQRTLSPSSIEFSISLVPEVVRFYVAAVYESESVQRSHVLIPADNAWVRLFQTLTKIFTSACENLKIPKPPQFWSVWKTSVPALKVWWKQIIQWDSILHNQDHLPPSVSFWLKFVFISFLIHFYDQLKVECGLPERKPFLLDVPAVCSTSGSSTGDSDLSRCKKLERLREVFLLAKLVWVALEEQNESLKEKTMVELAFLPVTPTYMSFHLDCRTSFGLRDAAPDPVPEACPSWLVVQMLARNVALSLSTEKLTAETFGGQIVPLASKLRLRDNHPARNVIDFTARESLRYICDDSEIMKFFCAVIVGHMAMQPVERSSDEFLSSLLVFMQPVIEKCTDLLRAVIAALLMRQKFVFKQFFNYICSPEIIAEIGGLVGRMALELTPEPLTSTTTAAHNTRGAIRGSTDVLQTELQKLAINAISNSNVFLTVQLYINDTKETLSIVLFQQQQMPVISPPRRGRSSALTS</sequence>
<reference evidence="1 2" key="1">
    <citation type="journal article" date="2016" name="Nat. Commun.">
        <title>Extremotolerant tardigrade genome and improved radiotolerance of human cultured cells by tardigrade-unique protein.</title>
        <authorList>
            <person name="Hashimoto T."/>
            <person name="Horikawa D.D."/>
            <person name="Saito Y."/>
            <person name="Kuwahara H."/>
            <person name="Kozuka-Hata H."/>
            <person name="Shin-I T."/>
            <person name="Minakuchi Y."/>
            <person name="Ohishi K."/>
            <person name="Motoyama A."/>
            <person name="Aizu T."/>
            <person name="Enomoto A."/>
            <person name="Kondo K."/>
            <person name="Tanaka S."/>
            <person name="Hara Y."/>
            <person name="Koshikawa S."/>
            <person name="Sagara H."/>
            <person name="Miura T."/>
            <person name="Yokobori S."/>
            <person name="Miyagawa K."/>
            <person name="Suzuki Y."/>
            <person name="Kubo T."/>
            <person name="Oyama M."/>
            <person name="Kohara Y."/>
            <person name="Fujiyama A."/>
            <person name="Arakawa K."/>
            <person name="Katayama T."/>
            <person name="Toyoda A."/>
            <person name="Kunieda T."/>
        </authorList>
    </citation>
    <scope>NUCLEOTIDE SEQUENCE [LARGE SCALE GENOMIC DNA]</scope>
    <source>
        <strain evidence="1 2">YOKOZUNA-1</strain>
    </source>
</reference>
<dbReference type="AlphaFoldDB" id="A0A1D1V5L9"/>
<protein>
    <submittedName>
        <fullName evidence="1">Uncharacterized protein</fullName>
    </submittedName>
</protein>
<gene>
    <name evidence="1" type="primary">RvY_05917-1</name>
    <name evidence="1" type="synonym">RvY_05917.1</name>
    <name evidence="1" type="ORF">RvY_05917</name>
</gene>
<evidence type="ECO:0000313" key="2">
    <source>
        <dbReference type="Proteomes" id="UP000186922"/>
    </source>
</evidence>
<organism evidence="1 2">
    <name type="scientific">Ramazzottius varieornatus</name>
    <name type="common">Water bear</name>
    <name type="synonym">Tardigrade</name>
    <dbReference type="NCBI Taxonomy" id="947166"/>
    <lineage>
        <taxon>Eukaryota</taxon>
        <taxon>Metazoa</taxon>
        <taxon>Ecdysozoa</taxon>
        <taxon>Tardigrada</taxon>
        <taxon>Eutardigrada</taxon>
        <taxon>Parachela</taxon>
        <taxon>Hypsibioidea</taxon>
        <taxon>Ramazzottiidae</taxon>
        <taxon>Ramazzottius</taxon>
    </lineage>
</organism>
<accession>A0A1D1V5L9</accession>
<keyword evidence="2" id="KW-1185">Reference proteome</keyword>
<name>A0A1D1V5L9_RAMVA</name>
<proteinExistence type="predicted"/>
<comment type="caution">
    <text evidence="1">The sequence shown here is derived from an EMBL/GenBank/DDBJ whole genome shotgun (WGS) entry which is preliminary data.</text>
</comment>
<dbReference type="Proteomes" id="UP000186922">
    <property type="component" value="Unassembled WGS sequence"/>
</dbReference>
<dbReference type="OrthoDB" id="10617719at2759"/>
<dbReference type="EMBL" id="BDGG01000002">
    <property type="protein sequence ID" value="GAU94083.1"/>
    <property type="molecule type" value="Genomic_DNA"/>
</dbReference>
<evidence type="ECO:0000313" key="1">
    <source>
        <dbReference type="EMBL" id="GAU94083.1"/>
    </source>
</evidence>